<dbReference type="SUPFAM" id="SSF52540">
    <property type="entry name" value="P-loop containing nucleoside triphosphate hydrolases"/>
    <property type="match status" value="2"/>
</dbReference>
<dbReference type="CDD" id="cd03215">
    <property type="entry name" value="ABC_Carb_Monos_II"/>
    <property type="match status" value="1"/>
</dbReference>
<keyword evidence="7 11" id="KW-0067">ATP-binding</keyword>
<dbReference type="PANTHER" id="PTHR43790:SF1">
    <property type="entry name" value="XYLOSE IMPORT ATP-BINDING PROTEIN XYLG"/>
    <property type="match status" value="1"/>
</dbReference>
<keyword evidence="2" id="KW-0813">Transport</keyword>
<dbReference type="NCBIfam" id="NF040905">
    <property type="entry name" value="GguA"/>
    <property type="match status" value="1"/>
</dbReference>
<keyword evidence="12" id="KW-1185">Reference proteome</keyword>
<dbReference type="PROSITE" id="PS50893">
    <property type="entry name" value="ABC_TRANSPORTER_2"/>
    <property type="match status" value="2"/>
</dbReference>
<evidence type="ECO:0000256" key="7">
    <source>
        <dbReference type="ARBA" id="ARBA00022840"/>
    </source>
</evidence>
<dbReference type="FunFam" id="3.40.50.300:FF:000127">
    <property type="entry name" value="Ribose import ATP-binding protein RbsA"/>
    <property type="match status" value="1"/>
</dbReference>
<dbReference type="GO" id="GO:0005886">
    <property type="term" value="C:plasma membrane"/>
    <property type="evidence" value="ECO:0007669"/>
    <property type="project" value="UniProtKB-SubCell"/>
</dbReference>
<dbReference type="InterPro" id="IPR027417">
    <property type="entry name" value="P-loop_NTPase"/>
</dbReference>
<dbReference type="InterPro" id="IPR017871">
    <property type="entry name" value="ABC_transporter-like_CS"/>
</dbReference>
<reference evidence="11 12" key="1">
    <citation type="submission" date="2014-01" db="EMBL/GenBank/DDBJ databases">
        <title>Actinotalea ferrariae CF5-4.</title>
        <authorList>
            <person name="Chen F."/>
            <person name="Li Y."/>
            <person name="Wang G."/>
        </authorList>
    </citation>
    <scope>NUCLEOTIDE SEQUENCE [LARGE SCALE GENOMIC DNA]</scope>
    <source>
        <strain evidence="11 12">CF5-4</strain>
    </source>
</reference>
<dbReference type="EMBL" id="AXCW01000046">
    <property type="protein sequence ID" value="EYR64121.1"/>
    <property type="molecule type" value="Genomic_DNA"/>
</dbReference>
<evidence type="ECO:0000256" key="9">
    <source>
        <dbReference type="ARBA" id="ARBA00023136"/>
    </source>
</evidence>
<dbReference type="GO" id="GO:0016887">
    <property type="term" value="F:ATP hydrolysis activity"/>
    <property type="evidence" value="ECO:0007669"/>
    <property type="project" value="InterPro"/>
</dbReference>
<evidence type="ECO:0000259" key="10">
    <source>
        <dbReference type="PROSITE" id="PS50893"/>
    </source>
</evidence>
<keyword evidence="9" id="KW-0472">Membrane</keyword>
<evidence type="ECO:0000313" key="12">
    <source>
        <dbReference type="Proteomes" id="UP000019753"/>
    </source>
</evidence>
<keyword evidence="5" id="KW-0677">Repeat</keyword>
<name>A0A021VSI3_9CELL</name>
<dbReference type="PROSITE" id="PS00211">
    <property type="entry name" value="ABC_TRANSPORTER_1"/>
    <property type="match status" value="1"/>
</dbReference>
<dbReference type="SMART" id="SM00382">
    <property type="entry name" value="AAA"/>
    <property type="match status" value="2"/>
</dbReference>
<comment type="caution">
    <text evidence="11">The sequence shown here is derived from an EMBL/GenBank/DDBJ whole genome shotgun (WGS) entry which is preliminary data.</text>
</comment>
<dbReference type="RefSeq" id="WP_034224281.1">
    <property type="nucleotide sequence ID" value="NZ_AXCW01000046.1"/>
</dbReference>
<comment type="subcellular location">
    <subcellularLocation>
        <location evidence="1">Cell membrane</location>
        <topology evidence="1">Peripheral membrane protein</topology>
    </subcellularLocation>
</comment>
<keyword evidence="4" id="KW-0762">Sugar transport</keyword>
<gene>
    <name evidence="11" type="ORF">N866_15430</name>
</gene>
<dbReference type="OrthoDB" id="39350at2"/>
<dbReference type="Gene3D" id="3.40.50.300">
    <property type="entry name" value="P-loop containing nucleotide triphosphate hydrolases"/>
    <property type="match status" value="2"/>
</dbReference>
<dbReference type="Pfam" id="PF00005">
    <property type="entry name" value="ABC_tran"/>
    <property type="match status" value="2"/>
</dbReference>
<evidence type="ECO:0000256" key="5">
    <source>
        <dbReference type="ARBA" id="ARBA00022737"/>
    </source>
</evidence>
<evidence type="ECO:0000256" key="1">
    <source>
        <dbReference type="ARBA" id="ARBA00004202"/>
    </source>
</evidence>
<dbReference type="GO" id="GO:0005524">
    <property type="term" value="F:ATP binding"/>
    <property type="evidence" value="ECO:0007669"/>
    <property type="project" value="UniProtKB-KW"/>
</dbReference>
<proteinExistence type="predicted"/>
<dbReference type="InterPro" id="IPR003439">
    <property type="entry name" value="ABC_transporter-like_ATP-bd"/>
</dbReference>
<dbReference type="AlphaFoldDB" id="A0A021VSI3"/>
<sequence length="515" mass="56582">MSTNILEMRSITKTFPGVKALQDVTLEVRRGEIHAICGENGAGKSTLMKVLSGVYPHGTYEGDIVFDGETVSFGSINDSEHKGIVIIHQELALVPYASVAENIFLGNEQRGAGGLIDWNKTNHMAAALLARVGLKENPTTPVGFLGVGKQQLIEIAKALSKDVRLLILDEPTAALNDSDSEHLLDLLRELQREGITSIMISHKLNEIAEIADRTTIIRDGRTIETLDMSAPTATQDRIIKGMVGRDLEHRYPERTPQIGEEMLRVEDWTVHHPTQADRLVVDGASFTVRAGEVVGIAGLMGAGRTELAMSLFGHSYGRNITGRVYKRGEEIHMRTVSEAIGHGIAYATEDRKKYGLNLIEDIKRNISAAGLHKMSRRGWVNDNEELKVAEEYRASLNIKTPSVLAVVGKLSGGNQQKVVLSKWIYTDADVLILDEPTRGIDVGAKYEIYTIINRLVAAGKAVVVISSELPELLGICDRIYTLAFGRITGQVPVAQATQERLMELMTMEKETDKVQ</sequence>
<evidence type="ECO:0000256" key="6">
    <source>
        <dbReference type="ARBA" id="ARBA00022741"/>
    </source>
</evidence>
<organism evidence="11 12">
    <name type="scientific">Actinotalea ferrariae CF5-4</name>
    <dbReference type="NCBI Taxonomy" id="948458"/>
    <lineage>
        <taxon>Bacteria</taxon>
        <taxon>Bacillati</taxon>
        <taxon>Actinomycetota</taxon>
        <taxon>Actinomycetes</taxon>
        <taxon>Micrococcales</taxon>
        <taxon>Cellulomonadaceae</taxon>
        <taxon>Actinotalea</taxon>
    </lineage>
</organism>
<dbReference type="InterPro" id="IPR050107">
    <property type="entry name" value="ABC_carbohydrate_import_ATPase"/>
</dbReference>
<evidence type="ECO:0000256" key="2">
    <source>
        <dbReference type="ARBA" id="ARBA00022448"/>
    </source>
</evidence>
<protein>
    <submittedName>
        <fullName evidence="11">ABC transporter ATP-binding protein</fullName>
    </submittedName>
</protein>
<evidence type="ECO:0000256" key="4">
    <source>
        <dbReference type="ARBA" id="ARBA00022597"/>
    </source>
</evidence>
<keyword evidence="3" id="KW-1003">Cell membrane</keyword>
<evidence type="ECO:0000256" key="8">
    <source>
        <dbReference type="ARBA" id="ARBA00022967"/>
    </source>
</evidence>
<evidence type="ECO:0000313" key="11">
    <source>
        <dbReference type="EMBL" id="EYR64121.1"/>
    </source>
</evidence>
<dbReference type="CDD" id="cd03216">
    <property type="entry name" value="ABC_Carb_Monos_I"/>
    <property type="match status" value="1"/>
</dbReference>
<dbReference type="PANTHER" id="PTHR43790">
    <property type="entry name" value="CARBOHYDRATE TRANSPORT ATP-BINDING PROTEIN MG119-RELATED"/>
    <property type="match status" value="1"/>
</dbReference>
<dbReference type="InterPro" id="IPR053466">
    <property type="entry name" value="L-arabinose_ABC_transporter"/>
</dbReference>
<feature type="domain" description="ABC transporter" evidence="10">
    <location>
        <begin position="263"/>
        <end position="509"/>
    </location>
</feature>
<accession>A0A021VSI3</accession>
<dbReference type="InterPro" id="IPR003593">
    <property type="entry name" value="AAA+_ATPase"/>
</dbReference>
<evidence type="ECO:0000256" key="3">
    <source>
        <dbReference type="ARBA" id="ARBA00022475"/>
    </source>
</evidence>
<keyword evidence="8" id="KW-1278">Translocase</keyword>
<dbReference type="Proteomes" id="UP000019753">
    <property type="component" value="Unassembled WGS sequence"/>
</dbReference>
<keyword evidence="6" id="KW-0547">Nucleotide-binding</keyword>
<feature type="domain" description="ABC transporter" evidence="10">
    <location>
        <begin position="6"/>
        <end position="244"/>
    </location>
</feature>